<feature type="transmembrane region" description="Helical" evidence="7">
    <location>
        <begin position="271"/>
        <end position="293"/>
    </location>
</feature>
<proteinExistence type="predicted"/>
<feature type="transmembrane region" description="Helical" evidence="7">
    <location>
        <begin position="735"/>
        <end position="754"/>
    </location>
</feature>
<comment type="caution">
    <text evidence="9">The sequence shown here is derived from an EMBL/GenBank/DDBJ whole genome shotgun (WGS) entry which is preliminary data.</text>
</comment>
<sequence length="801" mass="85400">MTLLDRTTDPVTERPRPTEPSRFTALLRDLGLGIRFACSGGREGWTRTLLTAVGVGLGVALLLAAASVPHLIDHRSAREQARTEAAGPSRSAVPKSDTTVLRIDAETEYRGRTVTGFLMRPDGTRPVTPPGVSRFPGPDEMVVSPALKELLGSSDGGLLKERLPYRIIGTITDTGLIAPGELHFYAGSDTLTPARGGHRLAGYGDPGPAQPLTPVLIVLIIMICVVLLVPVAIFIATAVRFGGDRRDRRLAALRLVGADIRTTRRIAAGEAFFGSVLGLLAGLALFLVGREFVGSIEVWDVSAFPSDLVPEPWLAALIAVAVPVSAVIVTLTALRSVVIEPLGVVRNSRSRRRRLWWRLLVPVAGLVVLGVTGKVSPGAPVDPYPIAGGAVLVLVGLALLLPWLVEACVKRLRGGPVPWQLATRRLQLNSGAAARAVSGITVAVAGAVALQMLFAAVGDEFNRLTGQDPARAQFFTISENVSGDAATRTIKEFRATKGVEAVIGTVEVYVTKPGTYTDDEIQPTTLLTIGDCATLRELARIGSCEEGDAFVVHPRNDKKMSDWVDKAARKGKEVEIGSGSAQQNGEGAKRWTLPADAPTVVDRRDPMGEDHWGIMATVGAIDPTKLPGATTRAQIRVDEGVEDVAEYVRNTAARLDPGMRVVTLRSVARDRQYASVQQGLQVGATATLLLIAASMLVSQLEQLRERGRLLSVLVAFGTRRTTLGWSVLWQTAVPVVVGLVVAVAGGLGLGAVMIRMIAKKVTDWWLFLPMIGAGAGLILLVTLVSLPALWRLMRPDGLRTE</sequence>
<feature type="transmembrane region" description="Helical" evidence="7">
    <location>
        <begin position="355"/>
        <end position="372"/>
    </location>
</feature>
<keyword evidence="2" id="KW-1003">Cell membrane</keyword>
<evidence type="ECO:0000256" key="1">
    <source>
        <dbReference type="ARBA" id="ARBA00004651"/>
    </source>
</evidence>
<keyword evidence="5 7" id="KW-0472">Membrane</keyword>
<dbReference type="Pfam" id="PF02687">
    <property type="entry name" value="FtsX"/>
    <property type="match status" value="2"/>
</dbReference>
<keyword evidence="10" id="KW-1185">Reference proteome</keyword>
<evidence type="ECO:0000313" key="9">
    <source>
        <dbReference type="EMBL" id="MFB9572652.1"/>
    </source>
</evidence>
<name>A0ABV5R477_9ACTN</name>
<dbReference type="InterPro" id="IPR038766">
    <property type="entry name" value="Membrane_comp_ABC_pdt"/>
</dbReference>
<evidence type="ECO:0000256" key="6">
    <source>
        <dbReference type="SAM" id="MobiDB-lite"/>
    </source>
</evidence>
<dbReference type="EMBL" id="JBHMCG010000047">
    <property type="protein sequence ID" value="MFB9572652.1"/>
    <property type="molecule type" value="Genomic_DNA"/>
</dbReference>
<evidence type="ECO:0000256" key="7">
    <source>
        <dbReference type="SAM" id="Phobius"/>
    </source>
</evidence>
<dbReference type="InterPro" id="IPR003838">
    <property type="entry name" value="ABC3_permease_C"/>
</dbReference>
<organism evidence="9 10">
    <name type="scientific">Streptomyces yanii</name>
    <dbReference type="NCBI Taxonomy" id="78510"/>
    <lineage>
        <taxon>Bacteria</taxon>
        <taxon>Bacillati</taxon>
        <taxon>Actinomycetota</taxon>
        <taxon>Actinomycetes</taxon>
        <taxon>Kitasatosporales</taxon>
        <taxon>Streptomycetaceae</taxon>
        <taxon>Streptomyces</taxon>
    </lineage>
</organism>
<accession>A0ABV5R477</accession>
<dbReference type="RefSeq" id="WP_345515296.1">
    <property type="nucleotide sequence ID" value="NZ_BAAAXD010000030.1"/>
</dbReference>
<dbReference type="Proteomes" id="UP001589710">
    <property type="component" value="Unassembled WGS sequence"/>
</dbReference>
<evidence type="ECO:0000256" key="3">
    <source>
        <dbReference type="ARBA" id="ARBA00022692"/>
    </source>
</evidence>
<evidence type="ECO:0000313" key="10">
    <source>
        <dbReference type="Proteomes" id="UP001589710"/>
    </source>
</evidence>
<feature type="transmembrane region" description="Helical" evidence="7">
    <location>
        <begin position="432"/>
        <end position="454"/>
    </location>
</feature>
<evidence type="ECO:0000256" key="2">
    <source>
        <dbReference type="ARBA" id="ARBA00022475"/>
    </source>
</evidence>
<keyword evidence="4 7" id="KW-1133">Transmembrane helix</keyword>
<feature type="region of interest" description="Disordered" evidence="6">
    <location>
        <begin position="1"/>
        <end position="20"/>
    </location>
</feature>
<feature type="transmembrane region" description="Helical" evidence="7">
    <location>
        <begin position="313"/>
        <end position="334"/>
    </location>
</feature>
<dbReference type="PANTHER" id="PTHR30287:SF1">
    <property type="entry name" value="INNER MEMBRANE PROTEIN"/>
    <property type="match status" value="1"/>
</dbReference>
<feature type="region of interest" description="Disordered" evidence="6">
    <location>
        <begin position="77"/>
        <end position="96"/>
    </location>
</feature>
<dbReference type="PANTHER" id="PTHR30287">
    <property type="entry name" value="MEMBRANE COMPONENT OF PREDICTED ABC SUPERFAMILY METABOLITE UPTAKE TRANSPORTER"/>
    <property type="match status" value="1"/>
</dbReference>
<reference evidence="9 10" key="1">
    <citation type="submission" date="2024-09" db="EMBL/GenBank/DDBJ databases">
        <authorList>
            <person name="Sun Q."/>
            <person name="Mori K."/>
        </authorList>
    </citation>
    <scope>NUCLEOTIDE SEQUENCE [LARGE SCALE GENOMIC DNA]</scope>
    <source>
        <strain evidence="9 10">JCM 3331</strain>
    </source>
</reference>
<feature type="domain" description="ABC3 transporter permease C-terminal" evidence="8">
    <location>
        <begin position="684"/>
        <end position="794"/>
    </location>
</feature>
<feature type="transmembrane region" description="Helical" evidence="7">
    <location>
        <begin position="215"/>
        <end position="239"/>
    </location>
</feature>
<evidence type="ECO:0000256" key="4">
    <source>
        <dbReference type="ARBA" id="ARBA00022989"/>
    </source>
</evidence>
<feature type="transmembrane region" description="Helical" evidence="7">
    <location>
        <begin position="49"/>
        <end position="72"/>
    </location>
</feature>
<protein>
    <submittedName>
        <fullName evidence="9">FtsX-like permease family protein</fullName>
    </submittedName>
</protein>
<feature type="transmembrane region" description="Helical" evidence="7">
    <location>
        <begin position="766"/>
        <end position="790"/>
    </location>
</feature>
<keyword evidence="3 7" id="KW-0812">Transmembrane</keyword>
<evidence type="ECO:0000256" key="5">
    <source>
        <dbReference type="ARBA" id="ARBA00023136"/>
    </source>
</evidence>
<comment type="subcellular location">
    <subcellularLocation>
        <location evidence="1">Cell membrane</location>
        <topology evidence="1">Multi-pass membrane protein</topology>
    </subcellularLocation>
</comment>
<evidence type="ECO:0000259" key="8">
    <source>
        <dbReference type="Pfam" id="PF02687"/>
    </source>
</evidence>
<feature type="transmembrane region" description="Helical" evidence="7">
    <location>
        <begin position="384"/>
        <end position="405"/>
    </location>
</feature>
<feature type="domain" description="ABC3 transporter permease C-terminal" evidence="8">
    <location>
        <begin position="222"/>
        <end position="336"/>
    </location>
</feature>
<gene>
    <name evidence="9" type="ORF">ACFFTL_10020</name>
</gene>
<feature type="compositionally biased region" description="Basic and acidic residues" evidence="6">
    <location>
        <begin position="1"/>
        <end position="19"/>
    </location>
</feature>